<organism evidence="2 3">
    <name type="scientific">Nezara viridula</name>
    <name type="common">Southern green stink bug</name>
    <name type="synonym">Cimex viridulus</name>
    <dbReference type="NCBI Taxonomy" id="85310"/>
    <lineage>
        <taxon>Eukaryota</taxon>
        <taxon>Metazoa</taxon>
        <taxon>Ecdysozoa</taxon>
        <taxon>Arthropoda</taxon>
        <taxon>Hexapoda</taxon>
        <taxon>Insecta</taxon>
        <taxon>Pterygota</taxon>
        <taxon>Neoptera</taxon>
        <taxon>Paraneoptera</taxon>
        <taxon>Hemiptera</taxon>
        <taxon>Heteroptera</taxon>
        <taxon>Panheteroptera</taxon>
        <taxon>Pentatomomorpha</taxon>
        <taxon>Pentatomoidea</taxon>
        <taxon>Pentatomidae</taxon>
        <taxon>Pentatominae</taxon>
        <taxon>Nezara</taxon>
    </lineage>
</organism>
<dbReference type="AlphaFoldDB" id="A0A9P0HF50"/>
<keyword evidence="1" id="KW-0732">Signal</keyword>
<name>A0A9P0HF50_NEZVI</name>
<evidence type="ECO:0008006" key="4">
    <source>
        <dbReference type="Google" id="ProtNLM"/>
    </source>
</evidence>
<proteinExistence type="predicted"/>
<accession>A0A9P0HF50</accession>
<feature type="chain" id="PRO_5040510132" description="Neuropeptide" evidence="1">
    <location>
        <begin position="20"/>
        <end position="77"/>
    </location>
</feature>
<gene>
    <name evidence="2" type="ORF">NEZAVI_LOCUS10312</name>
</gene>
<keyword evidence="3" id="KW-1185">Reference proteome</keyword>
<reference evidence="2" key="1">
    <citation type="submission" date="2022-01" db="EMBL/GenBank/DDBJ databases">
        <authorList>
            <person name="King R."/>
        </authorList>
    </citation>
    <scope>NUCLEOTIDE SEQUENCE</scope>
</reference>
<evidence type="ECO:0000313" key="3">
    <source>
        <dbReference type="Proteomes" id="UP001152798"/>
    </source>
</evidence>
<sequence length="77" mass="8557">MLATFMFLVAVTQWNSVFSSPAGSEHSLLSATKPFEQSIFRNKIRCSPDTCCPLNTKCSRGGYWCNNGASWSRAEKC</sequence>
<feature type="signal peptide" evidence="1">
    <location>
        <begin position="1"/>
        <end position="19"/>
    </location>
</feature>
<dbReference type="Proteomes" id="UP001152798">
    <property type="component" value="Chromosome 5"/>
</dbReference>
<evidence type="ECO:0000256" key="1">
    <source>
        <dbReference type="SAM" id="SignalP"/>
    </source>
</evidence>
<protein>
    <recommendedName>
        <fullName evidence="4">Neuropeptide</fullName>
    </recommendedName>
</protein>
<evidence type="ECO:0000313" key="2">
    <source>
        <dbReference type="EMBL" id="CAH1401250.1"/>
    </source>
</evidence>
<dbReference type="EMBL" id="OV725081">
    <property type="protein sequence ID" value="CAH1401250.1"/>
    <property type="molecule type" value="Genomic_DNA"/>
</dbReference>